<dbReference type="PANTHER" id="PTHR33670:SF17">
    <property type="entry name" value="ANTHER-SPECIFIC PROLINE-RICH PROTEIN APG"/>
    <property type="match status" value="1"/>
</dbReference>
<keyword evidence="1" id="KW-0175">Coiled coil</keyword>
<evidence type="ECO:0000256" key="1">
    <source>
        <dbReference type="SAM" id="Coils"/>
    </source>
</evidence>
<feature type="coiled-coil region" evidence="1">
    <location>
        <begin position="207"/>
        <end position="244"/>
    </location>
</feature>
<dbReference type="EMBL" id="BAABME010017137">
    <property type="protein sequence ID" value="GAA0148912.1"/>
    <property type="molecule type" value="Genomic_DNA"/>
</dbReference>
<organism evidence="3 4">
    <name type="scientific">Lithospermum erythrorhizon</name>
    <name type="common">Purple gromwell</name>
    <name type="synonym">Lithospermum officinale var. erythrorhizon</name>
    <dbReference type="NCBI Taxonomy" id="34254"/>
    <lineage>
        <taxon>Eukaryota</taxon>
        <taxon>Viridiplantae</taxon>
        <taxon>Streptophyta</taxon>
        <taxon>Embryophyta</taxon>
        <taxon>Tracheophyta</taxon>
        <taxon>Spermatophyta</taxon>
        <taxon>Magnoliopsida</taxon>
        <taxon>eudicotyledons</taxon>
        <taxon>Gunneridae</taxon>
        <taxon>Pentapetalae</taxon>
        <taxon>asterids</taxon>
        <taxon>lamiids</taxon>
        <taxon>Boraginales</taxon>
        <taxon>Boraginaceae</taxon>
        <taxon>Boraginoideae</taxon>
        <taxon>Lithospermeae</taxon>
        <taxon>Lithospermum</taxon>
    </lineage>
</organism>
<dbReference type="Proteomes" id="UP001454036">
    <property type="component" value="Unassembled WGS sequence"/>
</dbReference>
<protein>
    <submittedName>
        <fullName evidence="3">Uncharacterized protein</fullName>
    </submittedName>
</protein>
<comment type="caution">
    <text evidence="3">The sequence shown here is derived from an EMBL/GenBank/DDBJ whole genome shotgun (WGS) entry which is preliminary data.</text>
</comment>
<evidence type="ECO:0000256" key="2">
    <source>
        <dbReference type="SAM" id="MobiDB-lite"/>
    </source>
</evidence>
<reference evidence="3 4" key="1">
    <citation type="submission" date="2024-01" db="EMBL/GenBank/DDBJ databases">
        <title>The complete chloroplast genome sequence of Lithospermum erythrorhizon: insights into the phylogenetic relationship among Boraginaceae species and the maternal lineages of purple gromwells.</title>
        <authorList>
            <person name="Okada T."/>
            <person name="Watanabe K."/>
        </authorList>
    </citation>
    <scope>NUCLEOTIDE SEQUENCE [LARGE SCALE GENOMIC DNA]</scope>
</reference>
<sequence length="317" mass="35831">MGGVVVLHPQDVLNYNRMPLISIKGSNNPTFIPNYDYSNPKFAPNPNPKSSSNSNRRKRSPHKKNNDVSRSPPLKSSNLGNTFEGGNGFLRSSPLKNSNFGHNFDSGNGLKKSPMKGVGGNLSRGKISSAHKLEMGKVKILKRGEALTSDDKVEKKMVSFDEQEKDEKMVILRENDMNLQKNYEKIVALSENDKHLQKKDEKKIVILRENDRNLQKKDEKIDTLRENDNNLQKKDENIVSLRENDKNLESIEMMLMRLGPEPEMVPKQINLADFYAGSAVVTSPDPSSVPVPDFFKKKTQEIIDPSSHLRMLLNLTF</sequence>
<accession>A0AAV3PB23</accession>
<evidence type="ECO:0000313" key="3">
    <source>
        <dbReference type="EMBL" id="GAA0148912.1"/>
    </source>
</evidence>
<dbReference type="AlphaFoldDB" id="A0AAV3PB23"/>
<feature type="compositionally biased region" description="Low complexity" evidence="2">
    <location>
        <begin position="38"/>
        <end position="54"/>
    </location>
</feature>
<dbReference type="PANTHER" id="PTHR33670">
    <property type="entry name" value="SPLICING FACTOR, PROLINE- AND GLUTAMINE-RICH-LIKE"/>
    <property type="match status" value="1"/>
</dbReference>
<name>A0AAV3PB23_LITER</name>
<gene>
    <name evidence="3" type="ORF">LIER_36825</name>
</gene>
<evidence type="ECO:0000313" key="4">
    <source>
        <dbReference type="Proteomes" id="UP001454036"/>
    </source>
</evidence>
<proteinExistence type="predicted"/>
<feature type="region of interest" description="Disordered" evidence="2">
    <location>
        <begin position="34"/>
        <end position="125"/>
    </location>
</feature>
<keyword evidence="4" id="KW-1185">Reference proteome</keyword>